<dbReference type="EMBL" id="PKHA01000006">
    <property type="protein sequence ID" value="PKY98524.1"/>
    <property type="molecule type" value="Genomic_DNA"/>
</dbReference>
<organism evidence="3 4">
    <name type="scientific">Actinomyces urogenitalis</name>
    <dbReference type="NCBI Taxonomy" id="103621"/>
    <lineage>
        <taxon>Bacteria</taxon>
        <taxon>Bacillati</taxon>
        <taxon>Actinomycetota</taxon>
        <taxon>Actinomycetes</taxon>
        <taxon>Actinomycetales</taxon>
        <taxon>Actinomycetaceae</taxon>
        <taxon>Actinomyces</taxon>
    </lineage>
</organism>
<keyword evidence="1" id="KW-1133">Transmembrane helix</keyword>
<sequence>MALGPGAHTGGLADVVMTTAGSLSVVCLCLLLFRHQTWWSFPLQAMGSMSLTVYTAHILTAGPTLSAHGLGTYPAPGYATVAFALVLPTLLRLTWSRGPLEELMRRLTRIATNPELPPRQVNHRARS</sequence>
<dbReference type="Proteomes" id="UP000234778">
    <property type="component" value="Unassembled WGS sequence"/>
</dbReference>
<feature type="domain" description="DUF418" evidence="2">
    <location>
        <begin position="10"/>
        <end position="109"/>
    </location>
</feature>
<dbReference type="AlphaFoldDB" id="A0A2I1KSC0"/>
<evidence type="ECO:0000313" key="3">
    <source>
        <dbReference type="EMBL" id="PKY98524.1"/>
    </source>
</evidence>
<gene>
    <name evidence="3" type="ORF">CYJ26_06790</name>
</gene>
<feature type="transmembrane region" description="Helical" evidence="1">
    <location>
        <begin position="45"/>
        <end position="65"/>
    </location>
</feature>
<dbReference type="RefSeq" id="WP_034236007.1">
    <property type="nucleotide sequence ID" value="NZ_CP136961.1"/>
</dbReference>
<proteinExistence type="predicted"/>
<protein>
    <submittedName>
        <fullName evidence="3">DUF418 domain-containing protein</fullName>
    </submittedName>
</protein>
<dbReference type="Pfam" id="PF04235">
    <property type="entry name" value="DUF418"/>
    <property type="match status" value="1"/>
</dbReference>
<name>A0A2I1KSC0_9ACTO</name>
<comment type="caution">
    <text evidence="3">The sequence shown here is derived from an EMBL/GenBank/DDBJ whole genome shotgun (WGS) entry which is preliminary data.</text>
</comment>
<feature type="transmembrane region" description="Helical" evidence="1">
    <location>
        <begin position="12"/>
        <end position="33"/>
    </location>
</feature>
<accession>A0A2I1KSC0</accession>
<dbReference type="InterPro" id="IPR007349">
    <property type="entry name" value="DUF418"/>
</dbReference>
<reference evidence="3 4" key="1">
    <citation type="submission" date="2017-12" db="EMBL/GenBank/DDBJ databases">
        <title>Phylogenetic diversity of female urinary microbiome.</title>
        <authorList>
            <person name="Thomas-White K."/>
            <person name="Wolfe A.J."/>
        </authorList>
    </citation>
    <scope>NUCLEOTIDE SEQUENCE [LARGE SCALE GENOMIC DNA]</scope>
    <source>
        <strain evidence="3 4">UMB0319</strain>
    </source>
</reference>
<evidence type="ECO:0000259" key="2">
    <source>
        <dbReference type="Pfam" id="PF04235"/>
    </source>
</evidence>
<feature type="transmembrane region" description="Helical" evidence="1">
    <location>
        <begin position="77"/>
        <end position="95"/>
    </location>
</feature>
<dbReference type="GeneID" id="81708637"/>
<keyword evidence="1" id="KW-0472">Membrane</keyword>
<keyword evidence="1" id="KW-0812">Transmembrane</keyword>
<evidence type="ECO:0000313" key="4">
    <source>
        <dbReference type="Proteomes" id="UP000234778"/>
    </source>
</evidence>
<evidence type="ECO:0000256" key="1">
    <source>
        <dbReference type="SAM" id="Phobius"/>
    </source>
</evidence>